<gene>
    <name evidence="3" type="ORF">EJN92_17915</name>
</gene>
<sequence>MKKLCKLLAGFALALSAATSNANVVLNNLSATSSNISFDIVGTITTLGSGFQHQFGFGHVSNPALDWITSFNGGASSVSVSAPTKQAINTVYDLTGSYGESVWTSSSANWLIGDQIDLHYNLVGAFNLLNFDPNGLGFQVGYSVGPAIEKSNNILTQQTSAVPEPFTLALFGLGLAGLAISRRKKA</sequence>
<dbReference type="AlphaFoldDB" id="A0A3S9HNM1"/>
<evidence type="ECO:0000256" key="1">
    <source>
        <dbReference type="SAM" id="SignalP"/>
    </source>
</evidence>
<dbReference type="EMBL" id="CP034464">
    <property type="protein sequence ID" value="AZP13696.1"/>
    <property type="molecule type" value="Genomic_DNA"/>
</dbReference>
<proteinExistence type="predicted"/>
<dbReference type="Proteomes" id="UP000275663">
    <property type="component" value="Chromosome"/>
</dbReference>
<reference evidence="3 4" key="1">
    <citation type="journal article" date="2011" name="Int. J. Syst. Evol. Microbiol.">
        <title>Description of Undibacterium oligocarboniphilum sp. nov., isolated from purified water, and Undibacterium pigrum strain CCUG 49012 as the type strain of Undibacterium parvum sp. nov., and emended descriptions of the genus Undibacterium and the species Undibacterium pigrum.</title>
        <authorList>
            <person name="Eder W."/>
            <person name="Wanner G."/>
            <person name="Ludwig W."/>
            <person name="Busse H.J."/>
            <person name="Ziemke-Kageler F."/>
            <person name="Lang E."/>
        </authorList>
    </citation>
    <scope>NUCLEOTIDE SEQUENCE [LARGE SCALE GENOMIC DNA]</scope>
    <source>
        <strain evidence="3 4">DSM 23061</strain>
    </source>
</reference>
<keyword evidence="4" id="KW-1185">Reference proteome</keyword>
<evidence type="ECO:0000313" key="4">
    <source>
        <dbReference type="Proteomes" id="UP000275663"/>
    </source>
</evidence>
<feature type="domain" description="Ice-binding protein C-terminal" evidence="2">
    <location>
        <begin position="161"/>
        <end position="183"/>
    </location>
</feature>
<keyword evidence="1" id="KW-0732">Signal</keyword>
<feature type="chain" id="PRO_5019350868" evidence="1">
    <location>
        <begin position="23"/>
        <end position="186"/>
    </location>
</feature>
<dbReference type="InterPro" id="IPR013424">
    <property type="entry name" value="Ice-binding_C"/>
</dbReference>
<accession>A0A3S9HNM1</accession>
<dbReference type="Pfam" id="PF07589">
    <property type="entry name" value="PEP-CTERM"/>
    <property type="match status" value="1"/>
</dbReference>
<dbReference type="KEGG" id="upv:EJN92_17915"/>
<organism evidence="3 4">
    <name type="scientific">Undibacterium parvum</name>
    <dbReference type="NCBI Taxonomy" id="401471"/>
    <lineage>
        <taxon>Bacteria</taxon>
        <taxon>Pseudomonadati</taxon>
        <taxon>Pseudomonadota</taxon>
        <taxon>Betaproteobacteria</taxon>
        <taxon>Burkholderiales</taxon>
        <taxon>Oxalobacteraceae</taxon>
        <taxon>Undibacterium</taxon>
    </lineage>
</organism>
<evidence type="ECO:0000259" key="2">
    <source>
        <dbReference type="Pfam" id="PF07589"/>
    </source>
</evidence>
<protein>
    <submittedName>
        <fullName evidence="3">PEP-CTERM sorting domain-containing protein</fullName>
    </submittedName>
</protein>
<dbReference type="NCBIfam" id="TIGR02595">
    <property type="entry name" value="PEP_CTERM"/>
    <property type="match status" value="1"/>
</dbReference>
<name>A0A3S9HNM1_9BURK</name>
<dbReference type="RefSeq" id="WP_126129065.1">
    <property type="nucleotide sequence ID" value="NZ_CP034464.1"/>
</dbReference>
<evidence type="ECO:0000313" key="3">
    <source>
        <dbReference type="EMBL" id="AZP13696.1"/>
    </source>
</evidence>
<feature type="signal peptide" evidence="1">
    <location>
        <begin position="1"/>
        <end position="22"/>
    </location>
</feature>